<evidence type="ECO:0000259" key="2">
    <source>
        <dbReference type="Pfam" id="PF00975"/>
    </source>
</evidence>
<organism evidence="3 4">
    <name type="scientific">Streptomyces hydrogenans</name>
    <dbReference type="NCBI Taxonomy" id="1873719"/>
    <lineage>
        <taxon>Bacteria</taxon>
        <taxon>Bacillati</taxon>
        <taxon>Actinomycetota</taxon>
        <taxon>Actinomycetes</taxon>
        <taxon>Kitasatosporales</taxon>
        <taxon>Streptomycetaceae</taxon>
        <taxon>Streptomyces</taxon>
    </lineage>
</organism>
<comment type="caution">
    <text evidence="3">The sequence shown here is derived from an EMBL/GenBank/DDBJ whole genome shotgun (WGS) entry which is preliminary data.</text>
</comment>
<feature type="domain" description="Thioesterase" evidence="2">
    <location>
        <begin position="43"/>
        <end position="265"/>
    </location>
</feature>
<keyword evidence="4" id="KW-1185">Reference proteome</keyword>
<evidence type="ECO:0000313" key="4">
    <source>
        <dbReference type="Proteomes" id="UP001052739"/>
    </source>
</evidence>
<evidence type="ECO:0000313" key="3">
    <source>
        <dbReference type="EMBL" id="GHI19986.1"/>
    </source>
</evidence>
<gene>
    <name evidence="3" type="ORF">Shyd_13570</name>
</gene>
<accession>A0ABQ3P4N1</accession>
<dbReference type="InterPro" id="IPR012223">
    <property type="entry name" value="TEII"/>
</dbReference>
<dbReference type="Pfam" id="PF00975">
    <property type="entry name" value="Thioesterase"/>
    <property type="match status" value="1"/>
</dbReference>
<evidence type="ECO:0000256" key="1">
    <source>
        <dbReference type="ARBA" id="ARBA00007169"/>
    </source>
</evidence>
<reference evidence="3" key="1">
    <citation type="submission" date="2024-05" db="EMBL/GenBank/DDBJ databases">
        <title>Whole genome shotgun sequence of Streptomyces hydrogenans NBRC 13475.</title>
        <authorList>
            <person name="Komaki H."/>
            <person name="Tamura T."/>
        </authorList>
    </citation>
    <scope>NUCLEOTIDE SEQUENCE</scope>
    <source>
        <strain evidence="3">NBRC 13475</strain>
    </source>
</reference>
<proteinExistence type="inferred from homology"/>
<dbReference type="PANTHER" id="PTHR11487">
    <property type="entry name" value="THIOESTERASE"/>
    <property type="match status" value="1"/>
</dbReference>
<comment type="similarity">
    <text evidence="1">Belongs to the thioesterase family.</text>
</comment>
<dbReference type="EMBL" id="BNDW01000004">
    <property type="protein sequence ID" value="GHI19986.1"/>
    <property type="molecule type" value="Genomic_DNA"/>
</dbReference>
<sequence>MTDPTRPYAGWKDLRRLLAPVTGPGRPGGAGAGGEAAGRAPLTLLLVHHAGGSAAAFAPLVRHLPADWRLLAVDLPGRLMAVGESGCRSTTEVVDWLAPLTRRVLDGPYGVFGHSMGALVAYELARELSRDGLPPLWTGLSGAPAPGHRPDREQRHLWSRERLTRFMRELGGTPEEVLAIPDVVTAMVEALRGDLAVVDTYEEHPGPPLGAPLSLFTGEDDPVAHPALAAPWAGRTTAGTTRHSWPGGHFYLYEHTAAVCRTLTRDLTTAHDSLLELPS</sequence>
<dbReference type="Proteomes" id="UP001052739">
    <property type="component" value="Unassembled WGS sequence"/>
</dbReference>
<dbReference type="InterPro" id="IPR029058">
    <property type="entry name" value="AB_hydrolase_fold"/>
</dbReference>
<dbReference type="SUPFAM" id="SSF53474">
    <property type="entry name" value="alpha/beta-Hydrolases"/>
    <property type="match status" value="1"/>
</dbReference>
<name>A0ABQ3P4N1_9ACTN</name>
<dbReference type="PANTHER" id="PTHR11487:SF0">
    <property type="entry name" value="S-ACYL FATTY ACID SYNTHASE THIOESTERASE, MEDIUM CHAIN"/>
    <property type="match status" value="1"/>
</dbReference>
<protein>
    <submittedName>
        <fullName evidence="3">Thioesterase</fullName>
    </submittedName>
</protein>
<dbReference type="InterPro" id="IPR001031">
    <property type="entry name" value="Thioesterase"/>
</dbReference>
<dbReference type="Gene3D" id="3.40.50.1820">
    <property type="entry name" value="alpha/beta hydrolase"/>
    <property type="match status" value="1"/>
</dbReference>
<dbReference type="RefSeq" id="WP_190224879.1">
    <property type="nucleotide sequence ID" value="NZ_BNBS01000076.1"/>
</dbReference>